<protein>
    <submittedName>
        <fullName evidence="3">Metallo-dependent phosphatase</fullName>
    </submittedName>
</protein>
<dbReference type="AlphaFoldDB" id="A0A1J7J128"/>
<keyword evidence="1" id="KW-0732">Signal</keyword>
<proteinExistence type="predicted"/>
<feature type="domain" description="Calcineurin-like phosphoesterase" evidence="2">
    <location>
        <begin position="52"/>
        <end position="259"/>
    </location>
</feature>
<dbReference type="InParanoid" id="A0A1J7J128"/>
<feature type="signal peptide" evidence="1">
    <location>
        <begin position="1"/>
        <end position="16"/>
    </location>
</feature>
<dbReference type="GO" id="GO:0016788">
    <property type="term" value="F:hydrolase activity, acting on ester bonds"/>
    <property type="evidence" value="ECO:0007669"/>
    <property type="project" value="TreeGrafter"/>
</dbReference>
<accession>A0A1J7J128</accession>
<dbReference type="InterPro" id="IPR004843">
    <property type="entry name" value="Calcineurin-like_PHP"/>
</dbReference>
<keyword evidence="4" id="KW-1185">Reference proteome</keyword>
<dbReference type="Proteomes" id="UP000182658">
    <property type="component" value="Unassembled WGS sequence"/>
</dbReference>
<evidence type="ECO:0000313" key="3">
    <source>
        <dbReference type="EMBL" id="OIW33743.1"/>
    </source>
</evidence>
<organism evidence="3 4">
    <name type="scientific">Coniochaeta ligniaria NRRL 30616</name>
    <dbReference type="NCBI Taxonomy" id="1408157"/>
    <lineage>
        <taxon>Eukaryota</taxon>
        <taxon>Fungi</taxon>
        <taxon>Dikarya</taxon>
        <taxon>Ascomycota</taxon>
        <taxon>Pezizomycotina</taxon>
        <taxon>Sordariomycetes</taxon>
        <taxon>Sordariomycetidae</taxon>
        <taxon>Coniochaetales</taxon>
        <taxon>Coniochaetaceae</taxon>
        <taxon>Coniochaeta</taxon>
    </lineage>
</organism>
<dbReference type="PANTHER" id="PTHR32440:SF11">
    <property type="entry name" value="METALLOPHOSPHOESTERASE DOMAIN-CONTAINING PROTEIN"/>
    <property type="match status" value="1"/>
</dbReference>
<dbReference type="GO" id="GO:0005737">
    <property type="term" value="C:cytoplasm"/>
    <property type="evidence" value="ECO:0007669"/>
    <property type="project" value="TreeGrafter"/>
</dbReference>
<name>A0A1J7J128_9PEZI</name>
<evidence type="ECO:0000313" key="4">
    <source>
        <dbReference type="Proteomes" id="UP000182658"/>
    </source>
</evidence>
<evidence type="ECO:0000259" key="2">
    <source>
        <dbReference type="Pfam" id="PF00149"/>
    </source>
</evidence>
<dbReference type="Pfam" id="PF00149">
    <property type="entry name" value="Metallophos"/>
    <property type="match status" value="1"/>
</dbReference>
<dbReference type="PANTHER" id="PTHR32440">
    <property type="entry name" value="PHOSPHATASE DCR2-RELATED-RELATED"/>
    <property type="match status" value="1"/>
</dbReference>
<dbReference type="EMBL" id="KV875094">
    <property type="protein sequence ID" value="OIW33743.1"/>
    <property type="molecule type" value="Genomic_DNA"/>
</dbReference>
<dbReference type="SUPFAM" id="SSF56300">
    <property type="entry name" value="Metallo-dependent phosphatases"/>
    <property type="match status" value="1"/>
</dbReference>
<gene>
    <name evidence="3" type="ORF">CONLIGDRAFT_190234</name>
</gene>
<feature type="chain" id="PRO_5009644980" evidence="1">
    <location>
        <begin position="17"/>
        <end position="406"/>
    </location>
</feature>
<evidence type="ECO:0000256" key="1">
    <source>
        <dbReference type="SAM" id="SignalP"/>
    </source>
</evidence>
<dbReference type="OrthoDB" id="783096at2759"/>
<sequence length="406" mass="44475">MALSVTASLLFALITAYSLISLLTTTLPPNTKPPPPTPSQPPLTLSPSHTFKLALFSDLHYGEQESSWGIDQDANSTRLLHHILSAENPDLAVLNGDLITGENTFRHNSSAYVHRIVAPMVDTQTPWASTYGNHDSKANLRREDMLRVERGYGALSYTRTTAGLEGITNYYLLIYRPGRRKGRPVGVLWFFDSRGGGSYGGGSGPADEEDDIPNWVGPGTARWFRDEASALRARYGGVLLPSVAFVHIPPTVFLAAQRRGIDPALFPGVNEDVPVAAQGTGREDGGFVDVLREERIRGGLHSVFVGHDHGNAWCALWPGDGEDETGGRGPFLCFGRHTGYGGYGDWTRGSRIVRLRFGDEKGDGSADEMEVETWVRMEGGQVVTRVMLNQTYGRDRYPTANGEFHE</sequence>
<dbReference type="InterPro" id="IPR029052">
    <property type="entry name" value="Metallo-depent_PP-like"/>
</dbReference>
<reference evidence="3 4" key="1">
    <citation type="submission" date="2016-10" db="EMBL/GenBank/DDBJ databases">
        <title>Draft genome sequence of Coniochaeta ligniaria NRRL30616, a lignocellulolytic fungus for bioabatement of inhibitors in plant biomass hydrolysates.</title>
        <authorList>
            <consortium name="DOE Joint Genome Institute"/>
            <person name="Jimenez D.J."/>
            <person name="Hector R.E."/>
            <person name="Riley R."/>
            <person name="Sun H."/>
            <person name="Grigoriev I.V."/>
            <person name="Van Elsas J.D."/>
            <person name="Nichols N.N."/>
        </authorList>
    </citation>
    <scope>NUCLEOTIDE SEQUENCE [LARGE SCALE GENOMIC DNA]</scope>
    <source>
        <strain evidence="3 4">NRRL 30616</strain>
    </source>
</reference>
<dbReference type="Gene3D" id="3.60.21.10">
    <property type="match status" value="1"/>
</dbReference>
<dbReference type="CDD" id="cd07383">
    <property type="entry name" value="MPP_Dcr2"/>
    <property type="match status" value="1"/>
</dbReference>
<dbReference type="STRING" id="1408157.A0A1J7J128"/>